<name>A0A9N9FXQ1_9GLOM</name>
<evidence type="ECO:0000256" key="11">
    <source>
        <dbReference type="ARBA" id="ARBA00023140"/>
    </source>
</evidence>
<dbReference type="InterPro" id="IPR012258">
    <property type="entry name" value="Acyl-CoA_oxidase"/>
</dbReference>
<comment type="catalytic activity">
    <reaction evidence="1">
        <text>a 2,3-saturated acyl-CoA + O2 = a (2E)-enoyl-CoA + H2O2</text>
        <dbReference type="Rhea" id="RHEA:38959"/>
        <dbReference type="ChEBI" id="CHEBI:15379"/>
        <dbReference type="ChEBI" id="CHEBI:16240"/>
        <dbReference type="ChEBI" id="CHEBI:58856"/>
        <dbReference type="ChEBI" id="CHEBI:65111"/>
        <dbReference type="EC" id="1.3.3.6"/>
    </reaction>
</comment>
<dbReference type="InterPro" id="IPR029320">
    <property type="entry name" value="Acyl-CoA_ox_N"/>
</dbReference>
<dbReference type="FunFam" id="1.20.140.10:FF:000015">
    <property type="entry name" value="Acyl-coenzyme A oxidase"/>
    <property type="match status" value="1"/>
</dbReference>
<feature type="active site" description="Proton acceptor" evidence="13">
    <location>
        <position position="460"/>
    </location>
</feature>
<comment type="pathway">
    <text evidence="4">Lipid metabolism; peroxisomal fatty acid beta-oxidation.</text>
</comment>
<evidence type="ECO:0000313" key="18">
    <source>
        <dbReference type="EMBL" id="CAG8570219.1"/>
    </source>
</evidence>
<dbReference type="Pfam" id="PF22924">
    <property type="entry name" value="ACOX_C_alpha1"/>
    <property type="match status" value="1"/>
</dbReference>
<feature type="domain" description="Acyl-CoA oxidase C-alpha1" evidence="17">
    <location>
        <begin position="313"/>
        <end position="475"/>
    </location>
</feature>
<evidence type="ECO:0000256" key="13">
    <source>
        <dbReference type="PIRSR" id="PIRSR000168-1"/>
    </source>
</evidence>
<keyword evidence="11" id="KW-0576">Peroxisome</keyword>
<dbReference type="FunFam" id="1.20.140.10:FF:000007">
    <property type="entry name" value="Acyl-coenzyme A oxidase"/>
    <property type="match status" value="1"/>
</dbReference>
<comment type="cofactor">
    <cofactor evidence="2">
        <name>FAD</name>
        <dbReference type="ChEBI" id="CHEBI:57692"/>
    </cofactor>
</comment>
<evidence type="ECO:0000256" key="4">
    <source>
        <dbReference type="ARBA" id="ARBA00004846"/>
    </source>
</evidence>
<evidence type="ECO:0000313" key="19">
    <source>
        <dbReference type="Proteomes" id="UP000789342"/>
    </source>
</evidence>
<dbReference type="InterPro" id="IPR009100">
    <property type="entry name" value="AcylCoA_DH/oxidase_NM_dom_sf"/>
</dbReference>
<dbReference type="PIRSF" id="PIRSF000168">
    <property type="entry name" value="Acyl-CoA_oxidase"/>
    <property type="match status" value="1"/>
</dbReference>
<gene>
    <name evidence="18" type="ORF">AMORRO_LOCUS6430</name>
</gene>
<dbReference type="Gene3D" id="2.40.110.10">
    <property type="entry name" value="Butyryl-CoA Dehydrogenase, subunit A, domain 2"/>
    <property type="match status" value="1"/>
</dbReference>
<reference evidence="18" key="1">
    <citation type="submission" date="2021-06" db="EMBL/GenBank/DDBJ databases">
        <authorList>
            <person name="Kallberg Y."/>
            <person name="Tangrot J."/>
            <person name="Rosling A."/>
        </authorList>
    </citation>
    <scope>NUCLEOTIDE SEQUENCE</scope>
    <source>
        <strain evidence="18">CL551</strain>
    </source>
</reference>
<keyword evidence="6 12" id="KW-0285">Flavoprotein</keyword>
<dbReference type="Gene3D" id="1.10.540.10">
    <property type="entry name" value="Acyl-CoA dehydrogenase/oxidase, N-terminal domain"/>
    <property type="match status" value="1"/>
</dbReference>
<dbReference type="Proteomes" id="UP000789342">
    <property type="component" value="Unassembled WGS sequence"/>
</dbReference>
<proteinExistence type="inferred from homology"/>
<dbReference type="GO" id="GO:0003997">
    <property type="term" value="F:acyl-CoA oxidase activity"/>
    <property type="evidence" value="ECO:0007669"/>
    <property type="project" value="UniProtKB-EC"/>
</dbReference>
<keyword evidence="9" id="KW-0560">Oxidoreductase</keyword>
<evidence type="ECO:0000256" key="9">
    <source>
        <dbReference type="ARBA" id="ARBA00023002"/>
    </source>
</evidence>
<evidence type="ECO:0000256" key="2">
    <source>
        <dbReference type="ARBA" id="ARBA00001974"/>
    </source>
</evidence>
<protein>
    <recommendedName>
        <fullName evidence="12">Acyl-coenzyme A oxidase</fullName>
    </recommendedName>
</protein>
<feature type="binding site" evidence="14">
    <location>
        <position position="192"/>
    </location>
    <ligand>
        <name>FAD</name>
        <dbReference type="ChEBI" id="CHEBI:57692"/>
    </ligand>
</feature>
<dbReference type="Gene3D" id="1.20.140.10">
    <property type="entry name" value="Butyryl-CoA Dehydrogenase, subunit A, domain 3"/>
    <property type="match status" value="2"/>
</dbReference>
<keyword evidence="7 12" id="KW-0274">FAD</keyword>
<dbReference type="PANTHER" id="PTHR10909">
    <property type="entry name" value="ELECTRON TRANSPORT OXIDOREDUCTASE"/>
    <property type="match status" value="1"/>
</dbReference>
<dbReference type="EMBL" id="CAJVPV010004288">
    <property type="protein sequence ID" value="CAG8570219.1"/>
    <property type="molecule type" value="Genomic_DNA"/>
</dbReference>
<feature type="domain" description="Acyl-CoA oxidase C-terminal" evidence="15">
    <location>
        <begin position="515"/>
        <end position="700"/>
    </location>
</feature>
<dbReference type="SUPFAM" id="SSF56645">
    <property type="entry name" value="Acyl-CoA dehydrogenase NM domain-like"/>
    <property type="match status" value="1"/>
</dbReference>
<evidence type="ECO:0000256" key="5">
    <source>
        <dbReference type="ARBA" id="ARBA00006288"/>
    </source>
</evidence>
<sequence>MADNKVNEFLANARKAVSFPVEELTNFLDDGAKNTDHLIHPSIIKARRRWLENLIDSKKEPVFINHDRIFLNREQLYVRALQKSKRLIQLKKQYDLSPTDWNTLIIATGEALPIILNDFMFRPVIEGQMSEEQIKKWLPLVENYAILGCYVQTELGHGSNVRKLETTATYIRETDEFEIHSPTLTSTKWWPGSLARTRYTLNLYPSNVVVNHTNVDWPIFIHSNHGAVFARLIIDNKDYGVHPFIVQFRGKDHKPLPGIEIGDIGPKYGMNVIDNGFLRFTKVRIPRTNMPMKFSKVSNTGVYTRPPHAKMAYGVLVLGRADIIQNAAIILARVLTIAIRYSIIRRQGNDYKDPSQELQVLDYQSQQYKLFRGLAMAYVFLFNARFMRKLIEENLSKVNQGDVSLMAEVHINSAGWKALCTDLVTASIEDARRSCGGHGYSSLSGIPEILSFYSQYPTVEGENTIMYLQTGNYLLKTFQSIKKGKIINGRLNYIKDYKKILLQKSSSKSVEQLLDPDFQLESFRHRFLYLIFNLDSDLKTTSQVHPDGFEGAKSGHIIDTLNVTRAYCYLTILSNAHEGLKSLMKQHPRLYPTLRNLVDLFFVDTVLIQSGDFLMAGYYDSNHIKLLQRTQKQLLRKIRPDAIGLVDAWEFSDNCLNSALGRSDGDVYETMYNWVKEEPSNQKQETGVYVGYNEVLKNVLSGDYLKEIGLSRNDGVEKAKL</sequence>
<dbReference type="AlphaFoldDB" id="A0A9N9FXQ1"/>
<evidence type="ECO:0000256" key="14">
    <source>
        <dbReference type="PIRSR" id="PIRSR000168-2"/>
    </source>
</evidence>
<comment type="caution">
    <text evidence="18">The sequence shown here is derived from an EMBL/GenBank/DDBJ whole genome shotgun (WGS) entry which is preliminary data.</text>
</comment>
<accession>A0A9N9FXQ1</accession>
<evidence type="ECO:0000256" key="10">
    <source>
        <dbReference type="ARBA" id="ARBA00023098"/>
    </source>
</evidence>
<evidence type="ECO:0000256" key="8">
    <source>
        <dbReference type="ARBA" id="ARBA00022832"/>
    </source>
</evidence>
<evidence type="ECO:0000256" key="12">
    <source>
        <dbReference type="PIRNR" id="PIRNR000168"/>
    </source>
</evidence>
<dbReference type="InterPro" id="IPR002655">
    <property type="entry name" value="Acyl-CoA_oxidase_C"/>
</dbReference>
<dbReference type="InterPro" id="IPR037069">
    <property type="entry name" value="AcylCoA_DH/ox_N_sf"/>
</dbReference>
<dbReference type="Pfam" id="PF14749">
    <property type="entry name" value="Acyl-CoA_ox_N"/>
    <property type="match status" value="1"/>
</dbReference>
<feature type="domain" description="Acyl-coenzyme A oxidase N-terminal" evidence="16">
    <location>
        <begin position="21"/>
        <end position="146"/>
    </location>
</feature>
<evidence type="ECO:0000256" key="3">
    <source>
        <dbReference type="ARBA" id="ARBA00004275"/>
    </source>
</evidence>
<keyword evidence="19" id="KW-1185">Reference proteome</keyword>
<evidence type="ECO:0000259" key="17">
    <source>
        <dbReference type="Pfam" id="PF22924"/>
    </source>
</evidence>
<dbReference type="PANTHER" id="PTHR10909:SF250">
    <property type="entry name" value="PEROXISOMAL ACYL-COENZYME A OXIDASE 1"/>
    <property type="match status" value="1"/>
</dbReference>
<evidence type="ECO:0000256" key="1">
    <source>
        <dbReference type="ARBA" id="ARBA00001201"/>
    </source>
</evidence>
<keyword evidence="10" id="KW-0443">Lipid metabolism</keyword>
<dbReference type="GO" id="GO:0033540">
    <property type="term" value="P:fatty acid beta-oxidation using acyl-CoA oxidase"/>
    <property type="evidence" value="ECO:0007669"/>
    <property type="project" value="TreeGrafter"/>
</dbReference>
<comment type="similarity">
    <text evidence="5 12">Belongs to the acyl-CoA oxidase family.</text>
</comment>
<dbReference type="InterPro" id="IPR055060">
    <property type="entry name" value="ACOX_C_alpha1"/>
</dbReference>
<evidence type="ECO:0000259" key="15">
    <source>
        <dbReference type="Pfam" id="PF01756"/>
    </source>
</evidence>
<dbReference type="OrthoDB" id="538336at2759"/>
<comment type="subcellular location">
    <subcellularLocation>
        <location evidence="3">Peroxisome</location>
    </subcellularLocation>
</comment>
<evidence type="ECO:0000256" key="7">
    <source>
        <dbReference type="ARBA" id="ARBA00022827"/>
    </source>
</evidence>
<dbReference type="GO" id="GO:0005504">
    <property type="term" value="F:fatty acid binding"/>
    <property type="evidence" value="ECO:0007669"/>
    <property type="project" value="TreeGrafter"/>
</dbReference>
<dbReference type="InterPro" id="IPR036250">
    <property type="entry name" value="AcylCo_DH-like_C"/>
</dbReference>
<dbReference type="GO" id="GO:0055088">
    <property type="term" value="P:lipid homeostasis"/>
    <property type="evidence" value="ECO:0007669"/>
    <property type="project" value="TreeGrafter"/>
</dbReference>
<keyword evidence="8" id="KW-0276">Fatty acid metabolism</keyword>
<dbReference type="GO" id="GO:0071949">
    <property type="term" value="F:FAD binding"/>
    <property type="evidence" value="ECO:0007669"/>
    <property type="project" value="InterPro"/>
</dbReference>
<organism evidence="18 19">
    <name type="scientific">Acaulospora morrowiae</name>
    <dbReference type="NCBI Taxonomy" id="94023"/>
    <lineage>
        <taxon>Eukaryota</taxon>
        <taxon>Fungi</taxon>
        <taxon>Fungi incertae sedis</taxon>
        <taxon>Mucoromycota</taxon>
        <taxon>Glomeromycotina</taxon>
        <taxon>Glomeromycetes</taxon>
        <taxon>Diversisporales</taxon>
        <taxon>Acaulosporaceae</taxon>
        <taxon>Acaulospora</taxon>
    </lineage>
</organism>
<dbReference type="Pfam" id="PF01756">
    <property type="entry name" value="ACOX"/>
    <property type="match status" value="1"/>
</dbReference>
<feature type="binding site" evidence="14">
    <location>
        <position position="153"/>
    </location>
    <ligand>
        <name>FAD</name>
        <dbReference type="ChEBI" id="CHEBI:57692"/>
    </ligand>
</feature>
<evidence type="ECO:0000256" key="6">
    <source>
        <dbReference type="ARBA" id="ARBA00022630"/>
    </source>
</evidence>
<dbReference type="InterPro" id="IPR046373">
    <property type="entry name" value="Acyl-CoA_Oxase/DH_mid-dom_sf"/>
</dbReference>
<evidence type="ECO:0000259" key="16">
    <source>
        <dbReference type="Pfam" id="PF14749"/>
    </source>
</evidence>
<dbReference type="SUPFAM" id="SSF47203">
    <property type="entry name" value="Acyl-CoA dehydrogenase C-terminal domain-like"/>
    <property type="match status" value="2"/>
</dbReference>
<dbReference type="GO" id="GO:0005777">
    <property type="term" value="C:peroxisome"/>
    <property type="evidence" value="ECO:0007669"/>
    <property type="project" value="UniProtKB-SubCell"/>
</dbReference>